<accession>A0A445B4C2</accession>
<reference evidence="2 3" key="1">
    <citation type="submission" date="2019-01" db="EMBL/GenBank/DDBJ databases">
        <title>Sequencing of cultivated peanut Arachis hypogaea provides insights into genome evolution and oil improvement.</title>
        <authorList>
            <person name="Chen X."/>
        </authorList>
    </citation>
    <scope>NUCLEOTIDE SEQUENCE [LARGE SCALE GENOMIC DNA]</scope>
    <source>
        <strain evidence="3">cv. Fuhuasheng</strain>
        <tissue evidence="2">Leaves</tissue>
    </source>
</reference>
<evidence type="ECO:0000256" key="1">
    <source>
        <dbReference type="SAM" id="MobiDB-lite"/>
    </source>
</evidence>
<organism evidence="2 3">
    <name type="scientific">Arachis hypogaea</name>
    <name type="common">Peanut</name>
    <dbReference type="NCBI Taxonomy" id="3818"/>
    <lineage>
        <taxon>Eukaryota</taxon>
        <taxon>Viridiplantae</taxon>
        <taxon>Streptophyta</taxon>
        <taxon>Embryophyta</taxon>
        <taxon>Tracheophyta</taxon>
        <taxon>Spermatophyta</taxon>
        <taxon>Magnoliopsida</taxon>
        <taxon>eudicotyledons</taxon>
        <taxon>Gunneridae</taxon>
        <taxon>Pentapetalae</taxon>
        <taxon>rosids</taxon>
        <taxon>fabids</taxon>
        <taxon>Fabales</taxon>
        <taxon>Fabaceae</taxon>
        <taxon>Papilionoideae</taxon>
        <taxon>50 kb inversion clade</taxon>
        <taxon>dalbergioids sensu lato</taxon>
        <taxon>Dalbergieae</taxon>
        <taxon>Pterocarpus clade</taxon>
        <taxon>Arachis</taxon>
    </lineage>
</organism>
<feature type="region of interest" description="Disordered" evidence="1">
    <location>
        <begin position="1"/>
        <end position="22"/>
    </location>
</feature>
<comment type="caution">
    <text evidence="2">The sequence shown here is derived from an EMBL/GenBank/DDBJ whole genome shotgun (WGS) entry which is preliminary data.</text>
</comment>
<gene>
    <name evidence="2" type="ORF">Ahy_A10g048145</name>
</gene>
<dbReference type="EMBL" id="SDMP01000010">
    <property type="protein sequence ID" value="RYR33532.1"/>
    <property type="molecule type" value="Genomic_DNA"/>
</dbReference>
<evidence type="ECO:0000313" key="2">
    <source>
        <dbReference type="EMBL" id="RYR33532.1"/>
    </source>
</evidence>
<keyword evidence="3" id="KW-1185">Reference proteome</keyword>
<proteinExistence type="predicted"/>
<protein>
    <submittedName>
        <fullName evidence="2">Uncharacterized protein</fullName>
    </submittedName>
</protein>
<evidence type="ECO:0000313" key="3">
    <source>
        <dbReference type="Proteomes" id="UP000289738"/>
    </source>
</evidence>
<dbReference type="AlphaFoldDB" id="A0A445B4C2"/>
<sequence length="62" mass="7047">MKKARKNIEGSTVPLDTTPMPNSLPLFKRVYLSFKACKKGFVLGHKPFIGLDGTFLKGFYRR</sequence>
<name>A0A445B4C2_ARAHY</name>
<dbReference type="Proteomes" id="UP000289738">
    <property type="component" value="Chromosome A10"/>
</dbReference>